<dbReference type="PROSITE" id="PS50994">
    <property type="entry name" value="INTEGRASE"/>
    <property type="match status" value="1"/>
</dbReference>
<dbReference type="InterPro" id="IPR036397">
    <property type="entry name" value="RNaseH_sf"/>
</dbReference>
<dbReference type="PANTHER" id="PTHR42648">
    <property type="entry name" value="TRANSPOSASE, PUTATIVE-RELATED"/>
    <property type="match status" value="1"/>
</dbReference>
<dbReference type="AlphaFoldDB" id="A0AAW2VZY7"/>
<dbReference type="SUPFAM" id="SSF53098">
    <property type="entry name" value="Ribonuclease H-like"/>
    <property type="match status" value="1"/>
</dbReference>
<evidence type="ECO:0000256" key="1">
    <source>
        <dbReference type="SAM" id="MobiDB-lite"/>
    </source>
</evidence>
<protein>
    <recommendedName>
        <fullName evidence="2">Integrase catalytic domain-containing protein</fullName>
    </recommendedName>
</protein>
<feature type="compositionally biased region" description="Low complexity" evidence="1">
    <location>
        <begin position="160"/>
        <end position="173"/>
    </location>
</feature>
<feature type="compositionally biased region" description="Basic residues" evidence="1">
    <location>
        <begin position="145"/>
        <end position="159"/>
    </location>
</feature>
<feature type="domain" description="Integrase catalytic" evidence="2">
    <location>
        <begin position="212"/>
        <end position="356"/>
    </location>
</feature>
<feature type="non-terminal residue" evidence="3">
    <location>
        <position position="1"/>
    </location>
</feature>
<dbReference type="InterPro" id="IPR039537">
    <property type="entry name" value="Retrotran_Ty1/copia-like"/>
</dbReference>
<dbReference type="Gene3D" id="3.30.420.10">
    <property type="entry name" value="Ribonuclease H-like superfamily/Ribonuclease H"/>
    <property type="match status" value="1"/>
</dbReference>
<dbReference type="InterPro" id="IPR001584">
    <property type="entry name" value="Integrase_cat-core"/>
</dbReference>
<dbReference type="GO" id="GO:0015074">
    <property type="term" value="P:DNA integration"/>
    <property type="evidence" value="ECO:0007669"/>
    <property type="project" value="InterPro"/>
</dbReference>
<sequence>GYVLDKPLPTALPEGSSPEERVTFDKWLEDNRKVRSIILASMTNEIQKQYDRLEDVPSIMLRMKDVYAVPDRHIRYAAIKSIFRDQDAEGSSSLPPSYDPFIINYNMNGLEKSIHELINMLVQYEATTRKSKPSVLVGEASTSKAKGKGARRWKRKKGKGTAVTATASTGGAPPTAPKEKGKGKVGGSQQSKANDVHSLPWKGAWKRECPQLLSHPGMFVVEINMISNSASWVLDTGCGAHICNDLQVLQRSRKLSKDEMILRLGDGKAVAAEAVGSLSLVSEAFGRFKEYRLEVENQTNRKIKALRSDRGGEYLSGEFIDYLKENGILSQWTPPGMPQLNGVAERRNRTLLDMVRTQTPYEIWHGKPASYKYLRVWGSPAYVKRLVGDKLDSRSSLCSVLGKGFPSDNQRDEVLIEESSGEPLNSTTSFEPTVHTDGVPILRRSTRESRVPERYGFVG</sequence>
<dbReference type="EMBL" id="JACGWN010000009">
    <property type="protein sequence ID" value="KAL0433590.1"/>
    <property type="molecule type" value="Genomic_DNA"/>
</dbReference>
<gene>
    <name evidence="3" type="ORF">Slati_2693300</name>
</gene>
<proteinExistence type="predicted"/>
<reference evidence="3" key="1">
    <citation type="submission" date="2020-06" db="EMBL/GenBank/DDBJ databases">
        <authorList>
            <person name="Li T."/>
            <person name="Hu X."/>
            <person name="Zhang T."/>
            <person name="Song X."/>
            <person name="Zhang H."/>
            <person name="Dai N."/>
            <person name="Sheng W."/>
            <person name="Hou X."/>
            <person name="Wei L."/>
        </authorList>
    </citation>
    <scope>NUCLEOTIDE SEQUENCE</scope>
    <source>
        <strain evidence="3">KEN1</strain>
        <tissue evidence="3">Leaf</tissue>
    </source>
</reference>
<evidence type="ECO:0000259" key="2">
    <source>
        <dbReference type="PROSITE" id="PS50994"/>
    </source>
</evidence>
<name>A0AAW2VZY7_9LAMI</name>
<dbReference type="GO" id="GO:0003676">
    <property type="term" value="F:nucleic acid binding"/>
    <property type="evidence" value="ECO:0007669"/>
    <property type="project" value="InterPro"/>
</dbReference>
<accession>A0AAW2VZY7</accession>
<comment type="caution">
    <text evidence="3">The sequence shown here is derived from an EMBL/GenBank/DDBJ whole genome shotgun (WGS) entry which is preliminary data.</text>
</comment>
<dbReference type="PANTHER" id="PTHR42648:SF27">
    <property type="entry name" value="RNA-DIRECTED DNA POLYMERASE"/>
    <property type="match status" value="1"/>
</dbReference>
<evidence type="ECO:0000313" key="3">
    <source>
        <dbReference type="EMBL" id="KAL0433590.1"/>
    </source>
</evidence>
<organism evidence="3">
    <name type="scientific">Sesamum latifolium</name>
    <dbReference type="NCBI Taxonomy" id="2727402"/>
    <lineage>
        <taxon>Eukaryota</taxon>
        <taxon>Viridiplantae</taxon>
        <taxon>Streptophyta</taxon>
        <taxon>Embryophyta</taxon>
        <taxon>Tracheophyta</taxon>
        <taxon>Spermatophyta</taxon>
        <taxon>Magnoliopsida</taxon>
        <taxon>eudicotyledons</taxon>
        <taxon>Gunneridae</taxon>
        <taxon>Pentapetalae</taxon>
        <taxon>asterids</taxon>
        <taxon>lamiids</taxon>
        <taxon>Lamiales</taxon>
        <taxon>Pedaliaceae</taxon>
        <taxon>Sesamum</taxon>
    </lineage>
</organism>
<feature type="region of interest" description="Disordered" evidence="1">
    <location>
        <begin position="132"/>
        <end position="197"/>
    </location>
</feature>
<reference evidence="3" key="2">
    <citation type="journal article" date="2024" name="Plant">
        <title>Genomic evolution and insights into agronomic trait innovations of Sesamum species.</title>
        <authorList>
            <person name="Miao H."/>
            <person name="Wang L."/>
            <person name="Qu L."/>
            <person name="Liu H."/>
            <person name="Sun Y."/>
            <person name="Le M."/>
            <person name="Wang Q."/>
            <person name="Wei S."/>
            <person name="Zheng Y."/>
            <person name="Lin W."/>
            <person name="Duan Y."/>
            <person name="Cao H."/>
            <person name="Xiong S."/>
            <person name="Wang X."/>
            <person name="Wei L."/>
            <person name="Li C."/>
            <person name="Ma Q."/>
            <person name="Ju M."/>
            <person name="Zhao R."/>
            <person name="Li G."/>
            <person name="Mu C."/>
            <person name="Tian Q."/>
            <person name="Mei H."/>
            <person name="Zhang T."/>
            <person name="Gao T."/>
            <person name="Zhang H."/>
        </authorList>
    </citation>
    <scope>NUCLEOTIDE SEQUENCE</scope>
    <source>
        <strain evidence="3">KEN1</strain>
    </source>
</reference>
<dbReference type="InterPro" id="IPR012337">
    <property type="entry name" value="RNaseH-like_sf"/>
</dbReference>